<evidence type="ECO:0000313" key="1">
    <source>
        <dbReference type="EMBL" id="ALA59688.1"/>
    </source>
</evidence>
<protein>
    <submittedName>
        <fullName evidence="1">Uncharacterized protein</fullName>
    </submittedName>
</protein>
<dbReference type="OrthoDB" id="573771at2"/>
<name>A0A0K2GFF5_NITMO</name>
<dbReference type="RefSeq" id="WP_053380659.1">
    <property type="nucleotide sequence ID" value="NZ_CP011801.1"/>
</dbReference>
<dbReference type="EMBL" id="CP011801">
    <property type="protein sequence ID" value="ALA59688.1"/>
    <property type="molecule type" value="Genomic_DNA"/>
</dbReference>
<dbReference type="AlphaFoldDB" id="A0A0K2GFF5"/>
<dbReference type="Proteomes" id="UP000069205">
    <property type="component" value="Chromosome"/>
</dbReference>
<reference evidence="1 2" key="1">
    <citation type="journal article" date="2015" name="Proc. Natl. Acad. Sci. U.S.A.">
        <title>Expanded metabolic versatility of ubiquitous nitrite-oxidizing bacteria from the genus Nitrospira.</title>
        <authorList>
            <person name="Koch H."/>
            <person name="Lucker S."/>
            <person name="Albertsen M."/>
            <person name="Kitzinger K."/>
            <person name="Herbold C."/>
            <person name="Spieck E."/>
            <person name="Nielsen P.H."/>
            <person name="Wagner M."/>
            <person name="Daims H."/>
        </authorList>
    </citation>
    <scope>NUCLEOTIDE SEQUENCE [LARGE SCALE GENOMIC DNA]</scope>
    <source>
        <strain evidence="1 2">NSP M-1</strain>
    </source>
</reference>
<gene>
    <name evidence="1" type="ORF">NITMOv2_3295</name>
</gene>
<accession>A0A0K2GFF5</accession>
<proteinExistence type="predicted"/>
<keyword evidence="2" id="KW-1185">Reference proteome</keyword>
<organism evidence="1 2">
    <name type="scientific">Nitrospira moscoviensis</name>
    <dbReference type="NCBI Taxonomy" id="42253"/>
    <lineage>
        <taxon>Bacteria</taxon>
        <taxon>Pseudomonadati</taxon>
        <taxon>Nitrospirota</taxon>
        <taxon>Nitrospiria</taxon>
        <taxon>Nitrospirales</taxon>
        <taxon>Nitrospiraceae</taxon>
        <taxon>Nitrospira</taxon>
    </lineage>
</organism>
<dbReference type="KEGG" id="nmv:NITMOv2_3295"/>
<dbReference type="PATRIC" id="fig|42253.5.peg.3250"/>
<sequence length="75" mass="8675">MAVRLNITMDDDVYARLKKQVPSKKLSSFISSAVRAKLHPDEKALDAAYRAAGKERWRQRLEEDWKTTEGEGWPK</sequence>
<dbReference type="STRING" id="42253.NITMOv2_3295"/>
<evidence type="ECO:0000313" key="2">
    <source>
        <dbReference type="Proteomes" id="UP000069205"/>
    </source>
</evidence>